<feature type="domain" description="Glycosyl hydrolase family 13 catalytic" evidence="3">
    <location>
        <begin position="190"/>
        <end position="489"/>
    </location>
</feature>
<dbReference type="SMART" id="SM00642">
    <property type="entry name" value="Aamy"/>
    <property type="match status" value="1"/>
</dbReference>
<dbReference type="OMA" id="NKVNYHH"/>
<dbReference type="Gene3D" id="3.20.20.80">
    <property type="entry name" value="Glycosidases"/>
    <property type="match status" value="1"/>
</dbReference>
<evidence type="ECO:0000313" key="4">
    <source>
        <dbReference type="EMBL" id="ALC39179.1"/>
    </source>
</evidence>
<evidence type="ECO:0000256" key="2">
    <source>
        <dbReference type="SAM" id="Phobius"/>
    </source>
</evidence>
<dbReference type="AlphaFoldDB" id="A0A0M3QTN2"/>
<dbReference type="SMR" id="A0A0M3QTN2"/>
<evidence type="ECO:0000313" key="5">
    <source>
        <dbReference type="Proteomes" id="UP000494163"/>
    </source>
</evidence>
<dbReference type="SUPFAM" id="SSF51445">
    <property type="entry name" value="(Trans)glycosidases"/>
    <property type="match status" value="1"/>
</dbReference>
<dbReference type="InterPro" id="IPR017853">
    <property type="entry name" value="GH"/>
</dbReference>
<dbReference type="GO" id="GO:0015190">
    <property type="term" value="F:L-leucine transmembrane transporter activity"/>
    <property type="evidence" value="ECO:0007669"/>
    <property type="project" value="TreeGrafter"/>
</dbReference>
<dbReference type="GO" id="GO:0005975">
    <property type="term" value="P:carbohydrate metabolic process"/>
    <property type="evidence" value="ECO:0007669"/>
    <property type="project" value="InterPro"/>
</dbReference>
<organism evidence="4 5">
    <name type="scientific">Drosophila busckii</name>
    <name type="common">Fruit fly</name>
    <dbReference type="NCBI Taxonomy" id="30019"/>
    <lineage>
        <taxon>Eukaryota</taxon>
        <taxon>Metazoa</taxon>
        <taxon>Ecdysozoa</taxon>
        <taxon>Arthropoda</taxon>
        <taxon>Hexapoda</taxon>
        <taxon>Insecta</taxon>
        <taxon>Pterygota</taxon>
        <taxon>Neoptera</taxon>
        <taxon>Endopterygota</taxon>
        <taxon>Diptera</taxon>
        <taxon>Brachycera</taxon>
        <taxon>Muscomorpha</taxon>
        <taxon>Ephydroidea</taxon>
        <taxon>Drosophilidae</taxon>
        <taxon>Drosophila</taxon>
    </lineage>
</organism>
<keyword evidence="2" id="KW-0472">Membrane</keyword>
<protein>
    <submittedName>
        <fullName evidence="4">Maker471</fullName>
    </submittedName>
</protein>
<dbReference type="InterPro" id="IPR006047">
    <property type="entry name" value="GH13_cat_dom"/>
</dbReference>
<dbReference type="CDD" id="cd00551">
    <property type="entry name" value="AmyAc_family"/>
    <property type="match status" value="1"/>
</dbReference>
<keyword evidence="2" id="KW-0812">Transmembrane</keyword>
<keyword evidence="1" id="KW-0732">Signal</keyword>
<dbReference type="EMBL" id="CP012523">
    <property type="protein sequence ID" value="ALC39179.1"/>
    <property type="molecule type" value="Genomic_DNA"/>
</dbReference>
<dbReference type="Pfam" id="PF00128">
    <property type="entry name" value="Alpha-amylase"/>
    <property type="match status" value="1"/>
</dbReference>
<dbReference type="GO" id="GO:0015173">
    <property type="term" value="F:aromatic amino acid transmembrane transporter activity"/>
    <property type="evidence" value="ECO:0007669"/>
    <property type="project" value="TreeGrafter"/>
</dbReference>
<name>A0A0M3QTN2_DROBS</name>
<feature type="transmembrane region" description="Helical" evidence="2">
    <location>
        <begin position="151"/>
        <end position="170"/>
    </location>
</feature>
<evidence type="ECO:0000259" key="3">
    <source>
        <dbReference type="SMART" id="SM00642"/>
    </source>
</evidence>
<dbReference type="GO" id="GO:0015823">
    <property type="term" value="P:phenylalanine transport"/>
    <property type="evidence" value="ECO:0007669"/>
    <property type="project" value="TreeGrafter"/>
</dbReference>
<evidence type="ECO:0000256" key="1">
    <source>
        <dbReference type="ARBA" id="ARBA00022729"/>
    </source>
</evidence>
<accession>A0A0M3QTN2</accession>
<dbReference type="OrthoDB" id="1740265at2759"/>
<dbReference type="InterPro" id="IPR042280">
    <property type="entry name" value="SLC3A2"/>
</dbReference>
<reference evidence="4 5" key="1">
    <citation type="submission" date="2015-08" db="EMBL/GenBank/DDBJ databases">
        <title>Ancestral chromatin configuration constrains chromatin evolution on differentiating sex chromosomes in Drosophila.</title>
        <authorList>
            <person name="Zhou Q."/>
            <person name="Bachtrog D."/>
        </authorList>
    </citation>
    <scope>NUCLEOTIDE SEQUENCE [LARGE SCALE GENOMIC DNA]</scope>
    <source>
        <tissue evidence="4">Whole larvae</tissue>
    </source>
</reference>
<dbReference type="GO" id="GO:0015180">
    <property type="term" value="F:L-alanine transmembrane transporter activity"/>
    <property type="evidence" value="ECO:0007669"/>
    <property type="project" value="TreeGrafter"/>
</dbReference>
<dbReference type="GO" id="GO:1904273">
    <property type="term" value="P:L-alanine import across plasma membrane"/>
    <property type="evidence" value="ECO:0007669"/>
    <property type="project" value="TreeGrafter"/>
</dbReference>
<dbReference type="STRING" id="30019.A0A0M3QTN2"/>
<dbReference type="PANTHER" id="PTHR46673">
    <property type="entry name" value="4F2 CELL-SURFACE ANTIGEN HEAVY CHAIN"/>
    <property type="match status" value="1"/>
</dbReference>
<dbReference type="GO" id="GO:0016324">
    <property type="term" value="C:apical plasma membrane"/>
    <property type="evidence" value="ECO:0007669"/>
    <property type="project" value="TreeGrafter"/>
</dbReference>
<sequence>MDNMGISTEPSFLEVELPQTLLESPSTSTFLPDEEASICPLLSNSSILGPASLSHPLNPNHNGSDITSCNISNTDCKAETSSSDSSTGIAMDALDSTSTNLFNKVNYHHLQNNNLTANQDSSSCLKGNRNQSKEAPLFVSWNWPLIRKCTFFVFISGILGMCSIIVAQIATMPKHCNPKSAWYRGRVFYEINPVYYQDSNNDGKGDIVGIINSVQHLSELGISAVRLNSIFVGHDHSTDLNASFIDAIRPELGDFEDVQKLTQLLHSHNMTLLLDLPLQRLISGKPMDEVFEQVTKGLLYWSGHGVDGFYLKGLESLAHNPALPKYFATWKNIVGKDKVLIVDQSVLKHKTSSERTHLFSNIDLINMDLSIENGTQRLKEHIKHALTEMPLSEDSAWVHWSIKAPTPNVGSMDIYNTKQILATTLMQLFLPGTPNILYANEVEIAQKKEFNHETHLKHQKWLHESHNYTNAHSTESRNLQVIEQMIALRQLSPSLYKNYVCKANDKRPNTQVLPHSNADILIITRNYPRRNSFVSITNFGGQQLALDLNSHFYSGDRMLLPEGQTRKIYFKQFVINAFETIIVKLDK</sequence>
<keyword evidence="2" id="KW-1133">Transmembrane helix</keyword>
<dbReference type="GO" id="GO:0016323">
    <property type="term" value="C:basolateral plasma membrane"/>
    <property type="evidence" value="ECO:0007669"/>
    <property type="project" value="TreeGrafter"/>
</dbReference>
<dbReference type="PANTHER" id="PTHR46673:SF2">
    <property type="entry name" value="4F2 CELL-SURFACE ANTIGEN HEAVY CHAIN-LIKE"/>
    <property type="match status" value="1"/>
</dbReference>
<dbReference type="GO" id="GO:1903801">
    <property type="term" value="P:L-leucine import across plasma membrane"/>
    <property type="evidence" value="ECO:0007669"/>
    <property type="project" value="TreeGrafter"/>
</dbReference>
<dbReference type="Proteomes" id="UP000494163">
    <property type="component" value="Chromosome 2L"/>
</dbReference>
<gene>
    <name evidence="4" type="ORF">Dbus_chr2Lg1264</name>
</gene>
<proteinExistence type="predicted"/>
<keyword evidence="5" id="KW-1185">Reference proteome</keyword>